<evidence type="ECO:0000256" key="10">
    <source>
        <dbReference type="ARBA" id="ARBA00047929"/>
    </source>
</evidence>
<dbReference type="AlphaFoldDB" id="A0A1M5CQH4"/>
<dbReference type="OrthoDB" id="9804647at2"/>
<evidence type="ECO:0000256" key="1">
    <source>
        <dbReference type="ARBA" id="ARBA00004496"/>
    </source>
</evidence>
<dbReference type="Gene3D" id="3.30.930.10">
    <property type="entry name" value="Bira Bifunctional Protein, Domain 2"/>
    <property type="match status" value="1"/>
</dbReference>
<dbReference type="Pfam" id="PF02403">
    <property type="entry name" value="Seryl_tRNA_N"/>
    <property type="match status" value="1"/>
</dbReference>
<evidence type="ECO:0000259" key="16">
    <source>
        <dbReference type="PROSITE" id="PS50862"/>
    </source>
</evidence>
<keyword evidence="18" id="KW-1185">Reference proteome</keyword>
<proteinExistence type="inferred from homology"/>
<keyword evidence="9 12" id="KW-0030">Aminoacyl-tRNA synthetase</keyword>
<dbReference type="SUPFAM" id="SSF46589">
    <property type="entry name" value="tRNA-binding arm"/>
    <property type="match status" value="1"/>
</dbReference>
<protein>
    <recommendedName>
        <fullName evidence="12">Serine--tRNA ligase</fullName>
        <ecNumber evidence="12">6.1.1.11</ecNumber>
    </recommendedName>
    <alternativeName>
        <fullName evidence="12">Seryl-tRNA synthetase</fullName>
        <shortName evidence="12">SerRS</shortName>
    </alternativeName>
    <alternativeName>
        <fullName evidence="12">Seryl-tRNA(Ser/Sec) synthetase</fullName>
    </alternativeName>
</protein>
<evidence type="ECO:0000256" key="8">
    <source>
        <dbReference type="ARBA" id="ARBA00022917"/>
    </source>
</evidence>
<dbReference type="UniPathway" id="UPA00906">
    <property type="reaction ID" value="UER00895"/>
</dbReference>
<dbReference type="PRINTS" id="PR00981">
    <property type="entry name" value="TRNASYNTHSER"/>
</dbReference>
<comment type="domain">
    <text evidence="12">Consists of two distinct domains, a catalytic core and a N-terminal extension that is involved in tRNA binding.</text>
</comment>
<dbReference type="STRING" id="1121391.SAMN02745206_02245"/>
<comment type="function">
    <text evidence="12">Catalyzes the attachment of serine to tRNA(Ser). Is also able to aminoacylate tRNA(Sec) with serine, to form the misacylated tRNA L-seryl-tRNA(Sec), which will be further converted into selenocysteinyl-tRNA(Sec).</text>
</comment>
<gene>
    <name evidence="12" type="primary">serS</name>
    <name evidence="17" type="ORF">SAMN02745206_02245</name>
</gene>
<feature type="binding site" evidence="12 14">
    <location>
        <begin position="261"/>
        <end position="263"/>
    </location>
    <ligand>
        <name>ATP</name>
        <dbReference type="ChEBI" id="CHEBI:30616"/>
    </ligand>
</feature>
<feature type="binding site" evidence="13">
    <location>
        <position position="382"/>
    </location>
    <ligand>
        <name>L-serine</name>
        <dbReference type="ChEBI" id="CHEBI:33384"/>
    </ligand>
</feature>
<dbReference type="InterPro" id="IPR045864">
    <property type="entry name" value="aa-tRNA-synth_II/BPL/LPL"/>
</dbReference>
<comment type="similarity">
    <text evidence="3 12">Belongs to the class-II aminoacyl-tRNA synthetase family. Type-1 seryl-tRNA synthetase subfamily.</text>
</comment>
<dbReference type="GO" id="GO:0005524">
    <property type="term" value="F:ATP binding"/>
    <property type="evidence" value="ECO:0007669"/>
    <property type="project" value="UniProtKB-UniRule"/>
</dbReference>
<evidence type="ECO:0000256" key="13">
    <source>
        <dbReference type="PIRSR" id="PIRSR001529-1"/>
    </source>
</evidence>
<feature type="binding site" evidence="13">
    <location>
        <position position="230"/>
    </location>
    <ligand>
        <name>L-serine</name>
        <dbReference type="ChEBI" id="CHEBI:33384"/>
    </ligand>
</feature>
<evidence type="ECO:0000256" key="7">
    <source>
        <dbReference type="ARBA" id="ARBA00022840"/>
    </source>
</evidence>
<keyword evidence="8 12" id="KW-0648">Protein biosynthesis</keyword>
<dbReference type="SUPFAM" id="SSF55681">
    <property type="entry name" value="Class II aaRS and biotin synthetases"/>
    <property type="match status" value="1"/>
</dbReference>
<evidence type="ECO:0000313" key="17">
    <source>
        <dbReference type="EMBL" id="SHF56906.1"/>
    </source>
</evidence>
<evidence type="ECO:0000313" key="18">
    <source>
        <dbReference type="Proteomes" id="UP000184076"/>
    </source>
</evidence>
<evidence type="ECO:0000256" key="11">
    <source>
        <dbReference type="ARBA" id="ARBA00048823"/>
    </source>
</evidence>
<dbReference type="GO" id="GO:0006434">
    <property type="term" value="P:seryl-tRNA aminoacylation"/>
    <property type="evidence" value="ECO:0007669"/>
    <property type="project" value="UniProtKB-UniRule"/>
</dbReference>
<dbReference type="PANTHER" id="PTHR43697:SF1">
    <property type="entry name" value="SERINE--TRNA LIGASE"/>
    <property type="match status" value="1"/>
</dbReference>
<evidence type="ECO:0000256" key="4">
    <source>
        <dbReference type="ARBA" id="ARBA00022490"/>
    </source>
</evidence>
<dbReference type="Gene3D" id="1.10.287.40">
    <property type="entry name" value="Serine-tRNA synthetase, tRNA binding domain"/>
    <property type="match status" value="1"/>
</dbReference>
<dbReference type="PROSITE" id="PS50862">
    <property type="entry name" value="AA_TRNA_LIGASE_II"/>
    <property type="match status" value="1"/>
</dbReference>
<comment type="pathway">
    <text evidence="2 12">Aminoacyl-tRNA biosynthesis; selenocysteinyl-tRNA(Sec) biosynthesis; L-seryl-tRNA(Sec) from L-serine and tRNA(Sec): step 1/1.</text>
</comment>
<dbReference type="EMBL" id="FQVB01000021">
    <property type="protein sequence ID" value="SHF56906.1"/>
    <property type="molecule type" value="Genomic_DNA"/>
</dbReference>
<evidence type="ECO:0000256" key="15">
    <source>
        <dbReference type="SAM" id="Coils"/>
    </source>
</evidence>
<dbReference type="HAMAP" id="MF_00176">
    <property type="entry name" value="Ser_tRNA_synth_type1"/>
    <property type="match status" value="1"/>
</dbReference>
<feature type="domain" description="Aminoacyl-transfer RNA synthetases class-II family profile" evidence="16">
    <location>
        <begin position="168"/>
        <end position="409"/>
    </location>
</feature>
<dbReference type="InterPro" id="IPR002314">
    <property type="entry name" value="aa-tRNA-synt_IIb"/>
</dbReference>
<sequence>MLDLKFVRDNVDRVARMLQDRHMAMDMEPFLELDAKRRKILAEVEELKHRRNQASEEIARLKREKKDAGALIEEMREVSQRIKDLDQELGAIEERFREFLMLIPNMPHESVPVGADESANPVVKTWGEAPSFDFEPKAHWDIGEELGILDFERAAKITGARFALYWGAGAALERALISFMLDVHTTRHGYTEVLPPFMVNRTAMTGTGQLPKFEQDLFKLEGWDYFLVPTAEVPVTNIHMGEVLEEDDLPRYYTAYTPCFRSEAGSYGKDTRGLIRQHQFNKVELVKFVKPETSYDELETLLGNAETILQELGLHYRVVTLCTGDLGFSSAKTYDIEVWLPGQNAYREISSCSNFEDFQARRANIRFRRKGKKKTELVHTLNGSGLAVGRTLVAILENYQQADGSVIVPPVLRPYMRGMERIVPRTS</sequence>
<reference evidence="18" key="1">
    <citation type="submission" date="2016-11" db="EMBL/GenBank/DDBJ databases">
        <authorList>
            <person name="Varghese N."/>
            <person name="Submissions S."/>
        </authorList>
    </citation>
    <scope>NUCLEOTIDE SEQUENCE [LARGE SCALE GENOMIC DNA]</scope>
    <source>
        <strain evidence="18">DSM 9756</strain>
    </source>
</reference>
<keyword evidence="4 12" id="KW-0963">Cytoplasm</keyword>
<dbReference type="InterPro" id="IPR015866">
    <property type="entry name" value="Ser-tRNA-synth_1_N"/>
</dbReference>
<feature type="binding site" evidence="12 13">
    <location>
        <position position="284"/>
    </location>
    <ligand>
        <name>L-serine</name>
        <dbReference type="ChEBI" id="CHEBI:33384"/>
    </ligand>
</feature>
<feature type="binding site" evidence="13">
    <location>
        <position position="261"/>
    </location>
    <ligand>
        <name>L-serine</name>
        <dbReference type="ChEBI" id="CHEBI:33384"/>
    </ligand>
</feature>
<dbReference type="InterPro" id="IPR010978">
    <property type="entry name" value="tRNA-bd_arm"/>
</dbReference>
<organism evidence="17 18">
    <name type="scientific">Desulfacinum infernum DSM 9756</name>
    <dbReference type="NCBI Taxonomy" id="1121391"/>
    <lineage>
        <taxon>Bacteria</taxon>
        <taxon>Pseudomonadati</taxon>
        <taxon>Thermodesulfobacteriota</taxon>
        <taxon>Syntrophobacteria</taxon>
        <taxon>Syntrophobacterales</taxon>
        <taxon>Syntrophobacteraceae</taxon>
        <taxon>Desulfacinum</taxon>
    </lineage>
</organism>
<keyword evidence="7 12" id="KW-0067">ATP-binding</keyword>
<dbReference type="Proteomes" id="UP000184076">
    <property type="component" value="Unassembled WGS sequence"/>
</dbReference>
<feature type="binding site" evidence="12">
    <location>
        <begin position="230"/>
        <end position="232"/>
    </location>
    <ligand>
        <name>L-serine</name>
        <dbReference type="ChEBI" id="CHEBI:33384"/>
    </ligand>
</feature>
<dbReference type="InterPro" id="IPR033729">
    <property type="entry name" value="SerRS_core"/>
</dbReference>
<dbReference type="PIRSF" id="PIRSF001529">
    <property type="entry name" value="Ser-tRNA-synth_IIa"/>
    <property type="match status" value="1"/>
</dbReference>
<dbReference type="GO" id="GO:0016260">
    <property type="term" value="P:selenocysteine biosynthetic process"/>
    <property type="evidence" value="ECO:0007669"/>
    <property type="project" value="UniProtKB-UniRule"/>
</dbReference>
<evidence type="ECO:0000256" key="12">
    <source>
        <dbReference type="HAMAP-Rule" id="MF_00176"/>
    </source>
</evidence>
<dbReference type="GO" id="GO:0004828">
    <property type="term" value="F:serine-tRNA ligase activity"/>
    <property type="evidence" value="ECO:0007669"/>
    <property type="project" value="UniProtKB-UniRule"/>
</dbReference>
<name>A0A1M5CQH4_9BACT</name>
<evidence type="ECO:0000256" key="9">
    <source>
        <dbReference type="ARBA" id="ARBA00023146"/>
    </source>
</evidence>
<dbReference type="InterPro" id="IPR006195">
    <property type="entry name" value="aa-tRNA-synth_II"/>
</dbReference>
<dbReference type="Pfam" id="PF00587">
    <property type="entry name" value="tRNA-synt_2b"/>
    <property type="match status" value="1"/>
</dbReference>
<evidence type="ECO:0000256" key="3">
    <source>
        <dbReference type="ARBA" id="ARBA00010728"/>
    </source>
</evidence>
<dbReference type="InterPro" id="IPR002317">
    <property type="entry name" value="Ser-tRNA-ligase_type_1"/>
</dbReference>
<comment type="subunit">
    <text evidence="12">Homodimer. The tRNA molecule binds across the dimer.</text>
</comment>
<comment type="caution">
    <text evidence="12">Lacks conserved residue(s) required for the propagation of feature annotation.</text>
</comment>
<accession>A0A1M5CQH4</accession>
<dbReference type="NCBIfam" id="TIGR00414">
    <property type="entry name" value="serS"/>
    <property type="match status" value="1"/>
</dbReference>
<comment type="subcellular location">
    <subcellularLocation>
        <location evidence="1 12">Cytoplasm</location>
    </subcellularLocation>
</comment>
<feature type="binding site" evidence="12">
    <location>
        <position position="384"/>
    </location>
    <ligand>
        <name>L-serine</name>
        <dbReference type="ChEBI" id="CHEBI:33384"/>
    </ligand>
</feature>
<keyword evidence="15" id="KW-0175">Coiled coil</keyword>
<keyword evidence="5 12" id="KW-0436">Ligase</keyword>
<dbReference type="EC" id="6.1.1.11" evidence="12"/>
<evidence type="ECO:0000256" key="5">
    <source>
        <dbReference type="ARBA" id="ARBA00022598"/>
    </source>
</evidence>
<evidence type="ECO:0000256" key="6">
    <source>
        <dbReference type="ARBA" id="ARBA00022741"/>
    </source>
</evidence>
<evidence type="ECO:0000256" key="2">
    <source>
        <dbReference type="ARBA" id="ARBA00005045"/>
    </source>
</evidence>
<dbReference type="RefSeq" id="WP_073039497.1">
    <property type="nucleotide sequence ID" value="NZ_FQVB01000021.1"/>
</dbReference>
<dbReference type="GO" id="GO:0005737">
    <property type="term" value="C:cytoplasm"/>
    <property type="evidence" value="ECO:0007669"/>
    <property type="project" value="UniProtKB-SubCell"/>
</dbReference>
<dbReference type="PANTHER" id="PTHR43697">
    <property type="entry name" value="SERYL-TRNA SYNTHETASE"/>
    <property type="match status" value="1"/>
</dbReference>
<comment type="catalytic activity">
    <reaction evidence="11 12">
        <text>tRNA(Ser) + L-serine + ATP = L-seryl-tRNA(Ser) + AMP + diphosphate + H(+)</text>
        <dbReference type="Rhea" id="RHEA:12292"/>
        <dbReference type="Rhea" id="RHEA-COMP:9669"/>
        <dbReference type="Rhea" id="RHEA-COMP:9703"/>
        <dbReference type="ChEBI" id="CHEBI:15378"/>
        <dbReference type="ChEBI" id="CHEBI:30616"/>
        <dbReference type="ChEBI" id="CHEBI:33019"/>
        <dbReference type="ChEBI" id="CHEBI:33384"/>
        <dbReference type="ChEBI" id="CHEBI:78442"/>
        <dbReference type="ChEBI" id="CHEBI:78533"/>
        <dbReference type="ChEBI" id="CHEBI:456215"/>
        <dbReference type="EC" id="6.1.1.11"/>
    </reaction>
</comment>
<evidence type="ECO:0000256" key="14">
    <source>
        <dbReference type="PIRSR" id="PIRSR001529-2"/>
    </source>
</evidence>
<dbReference type="InterPro" id="IPR042103">
    <property type="entry name" value="SerRS_1_N_sf"/>
</dbReference>
<keyword evidence="6 12" id="KW-0547">Nucleotide-binding</keyword>
<feature type="coiled-coil region" evidence="15">
    <location>
        <begin position="37"/>
        <end position="95"/>
    </location>
</feature>
<comment type="catalytic activity">
    <reaction evidence="10 12">
        <text>tRNA(Sec) + L-serine + ATP = L-seryl-tRNA(Sec) + AMP + diphosphate + H(+)</text>
        <dbReference type="Rhea" id="RHEA:42580"/>
        <dbReference type="Rhea" id="RHEA-COMP:9742"/>
        <dbReference type="Rhea" id="RHEA-COMP:10128"/>
        <dbReference type="ChEBI" id="CHEBI:15378"/>
        <dbReference type="ChEBI" id="CHEBI:30616"/>
        <dbReference type="ChEBI" id="CHEBI:33019"/>
        <dbReference type="ChEBI" id="CHEBI:33384"/>
        <dbReference type="ChEBI" id="CHEBI:78442"/>
        <dbReference type="ChEBI" id="CHEBI:78533"/>
        <dbReference type="ChEBI" id="CHEBI:456215"/>
        <dbReference type="EC" id="6.1.1.11"/>
    </reaction>
</comment>
<feature type="binding site" evidence="12 14">
    <location>
        <begin position="348"/>
        <end position="351"/>
    </location>
    <ligand>
        <name>ATP</name>
        <dbReference type="ChEBI" id="CHEBI:30616"/>
    </ligand>
</feature>
<dbReference type="CDD" id="cd00770">
    <property type="entry name" value="SerRS_core"/>
    <property type="match status" value="1"/>
</dbReference>